<feature type="compositionally biased region" description="Polar residues" evidence="8">
    <location>
        <begin position="1387"/>
        <end position="1405"/>
    </location>
</feature>
<evidence type="ECO:0000256" key="5">
    <source>
        <dbReference type="ARBA" id="ARBA00023163"/>
    </source>
</evidence>
<dbReference type="PANTHER" id="PTHR12809">
    <property type="entry name" value="MEDIATOR COMPLEX SUBUNIT"/>
    <property type="match status" value="1"/>
</dbReference>
<evidence type="ECO:0000256" key="2">
    <source>
        <dbReference type="ARBA" id="ARBA00007813"/>
    </source>
</evidence>
<keyword evidence="4 7" id="KW-0010">Activator</keyword>
<reference evidence="10 11" key="1">
    <citation type="journal article" date="2021" name="Comput. Struct. Biotechnol. J.">
        <title>De novo genome assembly of the potent medicinal plant Rehmannia glutinosa using nanopore technology.</title>
        <authorList>
            <person name="Ma L."/>
            <person name="Dong C."/>
            <person name="Song C."/>
            <person name="Wang X."/>
            <person name="Zheng X."/>
            <person name="Niu Y."/>
            <person name="Chen S."/>
            <person name="Feng W."/>
        </authorList>
    </citation>
    <scope>NUCLEOTIDE SEQUENCE [LARGE SCALE GENOMIC DNA]</scope>
    <source>
        <strain evidence="10">DH-2019</strain>
    </source>
</reference>
<feature type="region of interest" description="Disordered" evidence="8">
    <location>
        <begin position="1376"/>
        <end position="1405"/>
    </location>
</feature>
<feature type="region of interest" description="Disordered" evidence="8">
    <location>
        <begin position="1228"/>
        <end position="1257"/>
    </location>
</feature>
<evidence type="ECO:0000256" key="3">
    <source>
        <dbReference type="ARBA" id="ARBA00023015"/>
    </source>
</evidence>
<evidence type="ECO:0000256" key="8">
    <source>
        <dbReference type="SAM" id="MobiDB-lite"/>
    </source>
</evidence>
<comment type="similarity">
    <text evidence="2 7">Belongs to the Mediator complex subunit 14 family.</text>
</comment>
<evidence type="ECO:0000259" key="9">
    <source>
        <dbReference type="Pfam" id="PF08638"/>
    </source>
</evidence>
<evidence type="ECO:0000313" key="10">
    <source>
        <dbReference type="EMBL" id="KAK6119168.1"/>
    </source>
</evidence>
<comment type="subcellular location">
    <subcellularLocation>
        <location evidence="1 7">Nucleus</location>
    </subcellularLocation>
</comment>
<feature type="compositionally biased region" description="Polar residues" evidence="8">
    <location>
        <begin position="1228"/>
        <end position="1244"/>
    </location>
</feature>
<dbReference type="InterPro" id="IPR055122">
    <property type="entry name" value="Med14_N"/>
</dbReference>
<comment type="subunit">
    <text evidence="7">Component of the Mediator complex.</text>
</comment>
<name>A0ABR0U9D3_REHGL</name>
<evidence type="ECO:0000256" key="7">
    <source>
        <dbReference type="RuleBase" id="RU365082"/>
    </source>
</evidence>
<keyword evidence="5 7" id="KW-0804">Transcription</keyword>
<dbReference type="InterPro" id="IPR013947">
    <property type="entry name" value="Mediator_Med14"/>
</dbReference>
<keyword evidence="6 7" id="KW-0539">Nucleus</keyword>
<keyword evidence="3 7" id="KW-0805">Transcription regulation</keyword>
<comment type="caution">
    <text evidence="10">The sequence shown here is derived from an EMBL/GenBank/DDBJ whole genome shotgun (WGS) entry which is preliminary data.</text>
</comment>
<dbReference type="Pfam" id="PF08638">
    <property type="entry name" value="Med14"/>
    <property type="match status" value="1"/>
</dbReference>
<keyword evidence="11" id="KW-1185">Reference proteome</keyword>
<comment type="function">
    <text evidence="7">Component of the Mediator complex, a coactivator involved in the regulated transcription of nearly all RNA polymerase II-dependent genes. Mediator functions as a bridge to convey information from gene-specific regulatory proteins to the basal RNA polymerase II transcription machinery. Mediator is recruited to promoters by direct interactions with regulatory proteins and serves as a scaffold for the assembly of a functional preinitiation complex with RNA polymerase II and the general transcription factors.</text>
</comment>
<feature type="region of interest" description="Disordered" evidence="8">
    <location>
        <begin position="885"/>
        <end position="917"/>
    </location>
</feature>
<feature type="compositionally biased region" description="Low complexity" evidence="8">
    <location>
        <begin position="1377"/>
        <end position="1386"/>
    </location>
</feature>
<feature type="compositionally biased region" description="Basic and acidic residues" evidence="8">
    <location>
        <begin position="906"/>
        <end position="915"/>
    </location>
</feature>
<feature type="domain" description="Mediator complex subunit MED14 N-terminal" evidence="9">
    <location>
        <begin position="9"/>
        <end position="198"/>
    </location>
</feature>
<evidence type="ECO:0000256" key="4">
    <source>
        <dbReference type="ARBA" id="ARBA00023159"/>
    </source>
</evidence>
<proteinExistence type="inferred from homology"/>
<dbReference type="Proteomes" id="UP001318860">
    <property type="component" value="Unassembled WGS sequence"/>
</dbReference>
<evidence type="ECO:0000256" key="1">
    <source>
        <dbReference type="ARBA" id="ARBA00004123"/>
    </source>
</evidence>
<accession>A0ABR0U9D3</accession>
<protein>
    <recommendedName>
        <fullName evidence="7">Mediator of RNA polymerase II transcription subunit 14</fullName>
    </recommendedName>
    <alternativeName>
        <fullName evidence="7">Mediator complex subunit 14</fullName>
    </alternativeName>
</protein>
<evidence type="ECO:0000256" key="6">
    <source>
        <dbReference type="ARBA" id="ARBA00023242"/>
    </source>
</evidence>
<gene>
    <name evidence="10" type="ORF">DH2020_047100</name>
</gene>
<dbReference type="EMBL" id="JABTTQ020003248">
    <property type="protein sequence ID" value="KAK6119168.1"/>
    <property type="molecule type" value="Genomic_DNA"/>
</dbReference>
<dbReference type="PANTHER" id="PTHR12809:SF2">
    <property type="entry name" value="MEDIATOR OF RNA POLYMERASE II TRANSCRIPTION SUBUNIT 14"/>
    <property type="match status" value="1"/>
</dbReference>
<sequence>MMEVGQETVDFATLVGRAAEESYVSLKELVDKSKSSESLSDSEKKIMILKYIVKTQQRMLRLNVLAKWCQQVPLIQYCQQLASTLSSHDTCFTQAADSMFFMHEGLQQARAPIYDVPSATEILLAGTYQRLPKCIEDVGTQSTLNEDQQGPALKKLETLVRSKLLEISLPKEITEIKVSDGVVLLRVDGEFKVLVTLGYRGHLSMWRILHLELLVGERSGPVKLEESRRHALGDDLERRMAASENPFVTLYSILHELCVALIMDTVIRQVQALRQGRWKDAIRFELISDGTIGQGSSIASTHGTQDGEIDSAGLRTPGLKVIYWLDLDKSTGTSDAGASHFLKIEPGPDLQIKCLHSTFVIDPLSGKEADFNLNRSFIDVEMLLLRAIGCSRYTRLLEIYKEVEKNGQINRTSADVQLQFHLDDYETDHEERDSAFHLQKHDGQEVLRVRAYGSSFFSLGINIRNGRFLLRSSKNIISSKALLECEDALNQGSITAVKAFINLRRNSILHLFASIGRAAMLQLEIELLQKVFEHGFTAAKLPKNISDDSNSLIMGFPECGSSYFLLMQLDKEFKPCPKLIEAQVDSSGKAEPFGDMSKVTRVKNLDISRMHMCEDELNLGLLDQNMSSIFNDDNGNEICEHGLPPNSSSEGSMLRFNPPISFSSIVDEVFELEKVSNGQSASSTSGMSSASHFGLGTMNLHISKPSISSPNWEGAQTSQNVVSNFKSSLQSVSTNALPATLVKNQAVKKLSASKSDQDLSALKSPHSGGFGSFGMMEEDQLTVSVLPSARLLSPPQRTVPPVSVVSVNSNEPKNLPAGTVSGSFAVSGSNAWVASPISSTLESAVLENSNQEIVPQHDGTRKRSVSDMLRSLPSLHCLEVNDASNKRRKIKKEPHAQLPPTQSLISRDHPSKTEGHNFANLIGEANKGNASPSIYVSALLHIVRHCSLCIKHARLTSQMEALDIPYVEEVGLRNASSNLWFRLPFSRVDTWQYICLRLGRPGSLYWDVKIIDPHYKDLWELQKEGVVLSYNSVEADSIKKLVADIQRLSNARTFALKMRKLLGPRTDEKLDESDASLDSKAPAGLKTVTEGSEKFSAQMRRAFRIEAVGLMSLWFSFGSGVLARFVVEWESGKEGCRMHVTPDQLWPHTKIEVYMSCDICVHVYPSMTFLEDFINGGEVASLLDCIRLTAGPLHALAAATRPARAAPISPGITASISSTLKQTGYVPSQGLTNNSNTNTIQASSGPGGNPSVPTPSGAIGTHSTAAVLAAAAAAAAAAGRGGPGIVPSSLLPIDVSVVLRGPYWIRIIYRKNFAVDMRCFAGDQVWLQPATPPKVGPPVGGSLPCPQFRPFIMEHVAQELNGIDSNFPAAQQALGISNSNNLNPSSTPQLPGTPGNRSNHTNTGAMSRTGNAIAALNRIGNALPASSNLPVVNPLRRSPGSGVPAHVRGELNTAIIGLGDDGGYGGGWVPLVALKKVLRGILKYLGVLWLFAQLPDLLKEILGSILKDNEGALLNLDQEQPALRFFVGGYVFAVSVHRVQLLLQVLSVKRFHHSQQQQQNSATAQEELTQSEIGEICDYFSRRVASEPYDASRVASFITLLTLPISVLREFLKLIAWKKGLAHGQGTADTAPAQKSRIELCLENHMGYNRDGISENSCVSKSNIHYDRAHNSVDFALTVVLDPAHIPHINAAGGAAWLPYCVSVRLRYSFGENPIVSYLGMEEAMEGVLAGCVSMTGINVNRELVEQWK</sequence>
<organism evidence="10 11">
    <name type="scientific">Rehmannia glutinosa</name>
    <name type="common">Chinese foxglove</name>
    <dbReference type="NCBI Taxonomy" id="99300"/>
    <lineage>
        <taxon>Eukaryota</taxon>
        <taxon>Viridiplantae</taxon>
        <taxon>Streptophyta</taxon>
        <taxon>Embryophyta</taxon>
        <taxon>Tracheophyta</taxon>
        <taxon>Spermatophyta</taxon>
        <taxon>Magnoliopsida</taxon>
        <taxon>eudicotyledons</taxon>
        <taxon>Gunneridae</taxon>
        <taxon>Pentapetalae</taxon>
        <taxon>asterids</taxon>
        <taxon>lamiids</taxon>
        <taxon>Lamiales</taxon>
        <taxon>Orobanchaceae</taxon>
        <taxon>Rehmannieae</taxon>
        <taxon>Rehmannia</taxon>
    </lineage>
</organism>
<evidence type="ECO:0000313" key="11">
    <source>
        <dbReference type="Proteomes" id="UP001318860"/>
    </source>
</evidence>